<gene>
    <name evidence="1" type="ORF">Sangu_1714000</name>
</gene>
<dbReference type="PANTHER" id="PTHR33116:SF86">
    <property type="entry name" value="REVERSE TRANSCRIPTASE DOMAIN-CONTAINING PROTEIN"/>
    <property type="match status" value="1"/>
</dbReference>
<dbReference type="AlphaFoldDB" id="A0AAW2MJZ4"/>
<reference evidence="1" key="2">
    <citation type="journal article" date="2024" name="Plant">
        <title>Genomic evolution and insights into agronomic trait innovations of Sesamum species.</title>
        <authorList>
            <person name="Miao H."/>
            <person name="Wang L."/>
            <person name="Qu L."/>
            <person name="Liu H."/>
            <person name="Sun Y."/>
            <person name="Le M."/>
            <person name="Wang Q."/>
            <person name="Wei S."/>
            <person name="Zheng Y."/>
            <person name="Lin W."/>
            <person name="Duan Y."/>
            <person name="Cao H."/>
            <person name="Xiong S."/>
            <person name="Wang X."/>
            <person name="Wei L."/>
            <person name="Li C."/>
            <person name="Ma Q."/>
            <person name="Ju M."/>
            <person name="Zhao R."/>
            <person name="Li G."/>
            <person name="Mu C."/>
            <person name="Tian Q."/>
            <person name="Mei H."/>
            <person name="Zhang T."/>
            <person name="Gao T."/>
            <person name="Zhang H."/>
        </authorList>
    </citation>
    <scope>NUCLEOTIDE SEQUENCE</scope>
    <source>
        <strain evidence="1">G01</strain>
    </source>
</reference>
<evidence type="ECO:0000313" key="1">
    <source>
        <dbReference type="EMBL" id="KAL0331685.1"/>
    </source>
</evidence>
<comment type="caution">
    <text evidence="1">The sequence shown here is derived from an EMBL/GenBank/DDBJ whole genome shotgun (WGS) entry which is preliminary data.</text>
</comment>
<accession>A0AAW2MJZ4</accession>
<proteinExistence type="predicted"/>
<sequence>MLLQAGKGVLVKAVLQSLPIYAMSCFHMPMGLVRELESLMADFWCHSRGDKRVHWIAQRKLFRTPTKGGLGFHELRAFNMALLAKQGWRILTCVEAQVFSNILVHRSRSGCRPSQIWLGIWEAKHVVAKGCRQDEEGVWR</sequence>
<reference evidence="1" key="1">
    <citation type="submission" date="2020-06" db="EMBL/GenBank/DDBJ databases">
        <authorList>
            <person name="Li T."/>
            <person name="Hu X."/>
            <person name="Zhang T."/>
            <person name="Song X."/>
            <person name="Zhang H."/>
            <person name="Dai N."/>
            <person name="Sheng W."/>
            <person name="Hou X."/>
            <person name="Wei L."/>
        </authorList>
    </citation>
    <scope>NUCLEOTIDE SEQUENCE</scope>
    <source>
        <strain evidence="1">G01</strain>
        <tissue evidence="1">Leaf</tissue>
    </source>
</reference>
<organism evidence="1">
    <name type="scientific">Sesamum angustifolium</name>
    <dbReference type="NCBI Taxonomy" id="2727405"/>
    <lineage>
        <taxon>Eukaryota</taxon>
        <taxon>Viridiplantae</taxon>
        <taxon>Streptophyta</taxon>
        <taxon>Embryophyta</taxon>
        <taxon>Tracheophyta</taxon>
        <taxon>Spermatophyta</taxon>
        <taxon>Magnoliopsida</taxon>
        <taxon>eudicotyledons</taxon>
        <taxon>Gunneridae</taxon>
        <taxon>Pentapetalae</taxon>
        <taxon>asterids</taxon>
        <taxon>lamiids</taxon>
        <taxon>Lamiales</taxon>
        <taxon>Pedaliaceae</taxon>
        <taxon>Sesamum</taxon>
    </lineage>
</organism>
<dbReference type="EMBL" id="JACGWK010000010">
    <property type="protein sequence ID" value="KAL0331685.1"/>
    <property type="molecule type" value="Genomic_DNA"/>
</dbReference>
<dbReference type="PANTHER" id="PTHR33116">
    <property type="entry name" value="REVERSE TRANSCRIPTASE ZINC-BINDING DOMAIN-CONTAINING PROTEIN-RELATED-RELATED"/>
    <property type="match status" value="1"/>
</dbReference>
<name>A0AAW2MJZ4_9LAMI</name>
<protein>
    <submittedName>
        <fullName evidence="1">Uncharacterized protein</fullName>
    </submittedName>
</protein>